<dbReference type="SUPFAM" id="SSF47240">
    <property type="entry name" value="Ferritin-like"/>
    <property type="match status" value="1"/>
</dbReference>
<evidence type="ECO:0000256" key="3">
    <source>
        <dbReference type="SAM" id="Coils"/>
    </source>
</evidence>
<comment type="caution">
    <text evidence="5">The sequence shown here is derived from an EMBL/GenBank/DDBJ whole genome shotgun (WGS) entry which is preliminary data.</text>
</comment>
<organism evidence="5 6">
    <name type="scientific">Halanaerobacter jeridensis</name>
    <dbReference type="NCBI Taxonomy" id="706427"/>
    <lineage>
        <taxon>Bacteria</taxon>
        <taxon>Bacillati</taxon>
        <taxon>Bacillota</taxon>
        <taxon>Clostridia</taxon>
        <taxon>Halanaerobiales</taxon>
        <taxon>Halobacteroidaceae</taxon>
        <taxon>Halanaerobacter</taxon>
    </lineage>
</organism>
<evidence type="ECO:0000313" key="5">
    <source>
        <dbReference type="EMBL" id="MBM7557774.1"/>
    </source>
</evidence>
<dbReference type="InterPro" id="IPR012347">
    <property type="entry name" value="Ferritin-like"/>
</dbReference>
<dbReference type="InterPro" id="IPR002177">
    <property type="entry name" value="DPS_DNA-bd"/>
</dbReference>
<dbReference type="GO" id="GO:0008199">
    <property type="term" value="F:ferric iron binding"/>
    <property type="evidence" value="ECO:0007669"/>
    <property type="project" value="InterPro"/>
</dbReference>
<evidence type="ECO:0000313" key="6">
    <source>
        <dbReference type="Proteomes" id="UP000774000"/>
    </source>
</evidence>
<evidence type="ECO:0000256" key="1">
    <source>
        <dbReference type="ARBA" id="ARBA00009497"/>
    </source>
</evidence>
<dbReference type="PANTHER" id="PTHR42932:SF1">
    <property type="entry name" value="GENERAL STRESS PROTEIN 20U"/>
    <property type="match status" value="1"/>
</dbReference>
<dbReference type="Gene3D" id="1.20.1260.10">
    <property type="match status" value="1"/>
</dbReference>
<keyword evidence="6" id="KW-1185">Reference proteome</keyword>
<dbReference type="PIRSF" id="PIRSF005900">
    <property type="entry name" value="Dps"/>
    <property type="match status" value="1"/>
</dbReference>
<dbReference type="GO" id="GO:0003677">
    <property type="term" value="F:DNA binding"/>
    <property type="evidence" value="ECO:0007669"/>
    <property type="project" value="UniProtKB-KW"/>
</dbReference>
<dbReference type="PRINTS" id="PR01346">
    <property type="entry name" value="HELNAPAPROT"/>
</dbReference>
<reference evidence="5" key="1">
    <citation type="submission" date="2021-01" db="EMBL/GenBank/DDBJ databases">
        <title>Genomic Encyclopedia of Type Strains, Phase IV (KMG-IV): sequencing the most valuable type-strain genomes for metagenomic binning, comparative biology and taxonomic classification.</title>
        <authorList>
            <person name="Goeker M."/>
        </authorList>
    </citation>
    <scope>NUCLEOTIDE SEQUENCE</scope>
    <source>
        <strain evidence="5">DSM 23230</strain>
    </source>
</reference>
<comment type="similarity">
    <text evidence="1 2">Belongs to the Dps family.</text>
</comment>
<dbReference type="InterPro" id="IPR008331">
    <property type="entry name" value="Ferritin_DPS_dom"/>
</dbReference>
<name>A0A938XTU0_9FIRM</name>
<keyword evidence="3" id="KW-0175">Coiled coil</keyword>
<accession>A0A938XTU0</accession>
<dbReference type="AlphaFoldDB" id="A0A938XTU0"/>
<dbReference type="PROSITE" id="PS00818">
    <property type="entry name" value="DPS_1"/>
    <property type="match status" value="1"/>
</dbReference>
<dbReference type="EMBL" id="JAFBDQ010000017">
    <property type="protein sequence ID" value="MBM7557774.1"/>
    <property type="molecule type" value="Genomic_DNA"/>
</dbReference>
<evidence type="ECO:0000259" key="4">
    <source>
        <dbReference type="Pfam" id="PF00210"/>
    </source>
</evidence>
<feature type="coiled-coil region" evidence="3">
    <location>
        <begin position="92"/>
        <end position="122"/>
    </location>
</feature>
<dbReference type="InterPro" id="IPR023188">
    <property type="entry name" value="DPS_DNA-bd_CS"/>
</dbReference>
<keyword evidence="5" id="KW-0238">DNA-binding</keyword>
<proteinExistence type="inferred from homology"/>
<dbReference type="PANTHER" id="PTHR42932">
    <property type="entry name" value="GENERAL STRESS PROTEIN 20U"/>
    <property type="match status" value="1"/>
</dbReference>
<dbReference type="CDD" id="cd01043">
    <property type="entry name" value="DPS"/>
    <property type="match status" value="1"/>
</dbReference>
<dbReference type="Proteomes" id="UP000774000">
    <property type="component" value="Unassembled WGS sequence"/>
</dbReference>
<feature type="domain" description="Ferritin/DPS" evidence="4">
    <location>
        <begin position="5"/>
        <end position="144"/>
    </location>
</feature>
<dbReference type="GO" id="GO:0016722">
    <property type="term" value="F:oxidoreductase activity, acting on metal ions"/>
    <property type="evidence" value="ECO:0007669"/>
    <property type="project" value="InterPro"/>
</dbReference>
<dbReference type="Pfam" id="PF00210">
    <property type="entry name" value="Ferritin"/>
    <property type="match status" value="1"/>
</dbReference>
<sequence>MENYKKLNTYLSNLAVLNTKLHNLHWNVEGAKFMQVHEYTEELYTQFFELFDEVAELIKMKGEVPLVKITDYADNATIEELEAKSFGDQEVLKIVKSDLEEMKSLANEIREEADEVDDFEVVGEFEEHIANYSKNLWFLESMLAE</sequence>
<evidence type="ECO:0000256" key="2">
    <source>
        <dbReference type="RuleBase" id="RU003875"/>
    </source>
</evidence>
<dbReference type="InterPro" id="IPR009078">
    <property type="entry name" value="Ferritin-like_SF"/>
</dbReference>
<gene>
    <name evidence="5" type="ORF">JOC47_002640</name>
</gene>
<dbReference type="RefSeq" id="WP_204702519.1">
    <property type="nucleotide sequence ID" value="NZ_JAFBDQ010000017.1"/>
</dbReference>
<protein>
    <submittedName>
        <fullName evidence="5">Starvation-inducible DNA-binding protein</fullName>
    </submittedName>
</protein>